<gene>
    <name evidence="13" type="ORF">BD410DRAFT_818616</name>
</gene>
<feature type="compositionally biased region" description="Low complexity" evidence="10">
    <location>
        <begin position="962"/>
        <end position="973"/>
    </location>
</feature>
<organism evidence="13 14">
    <name type="scientific">Rickenella mellea</name>
    <dbReference type="NCBI Taxonomy" id="50990"/>
    <lineage>
        <taxon>Eukaryota</taxon>
        <taxon>Fungi</taxon>
        <taxon>Dikarya</taxon>
        <taxon>Basidiomycota</taxon>
        <taxon>Agaricomycotina</taxon>
        <taxon>Agaricomycetes</taxon>
        <taxon>Hymenochaetales</taxon>
        <taxon>Rickenellaceae</taxon>
        <taxon>Rickenella</taxon>
    </lineage>
</organism>
<evidence type="ECO:0000256" key="9">
    <source>
        <dbReference type="SAM" id="Coils"/>
    </source>
</evidence>
<sequence>MSFRAIVYAYIIGGFTLVPLLLAAVVAWTIYTSVPVGDPDPTKLEKARLAKEANTDPATTTISTNDQPKARKGWLTVRRTFEEKEGDGSYVNFMRSFLDSRSKDPKKSRPKDLWYVVFKEDVLYLYEDEAMTECEAVIHLAAHKVVVYPERLPDGELFTKRNAICLKPLQPPPGNIMPSTSKEMKLESEDIEGKVEELEVSDKQKQAAKEKLEEVERRKEAAREEAFDTSTPWFIFVRSCTEMEDWYHALLHASTNPSSTPTLDPLLPVFDPAHMLHLVSTLDEQPDVIPMRWLNAIVGRLFFSVYRTERLESFIIGRLMKKLSKVKIPTFLQNVTVTEVSVGNTPPTFSKPMLKELTKEGDAAIEVRLMYKGEIRITAEATAILSLGQRFKSYTVKLVLACVLRELDGNLVVKVKRPPSNRLWYAFTQPPKMVFNVEPVVSDRQIKWSLILSPIESRLREIINESVVMPNMDDIAFFESFPYEFRGGIFGDAKRRTHEATSPSPHEIGAPNANEIGGLPKAHSVDEIADLKPAEAAEPSPLPRAQTIAAVETTPPDMSDGVLMHESGRPEENTSDPERGRNLDGDASTERRGSSVPPPDVASQVSDDDPNEAFDAQPTNGWMSAPSSARRASIHSQSSTRSRSVSSSKDFQSTSDTSSVPSTPPPGSSSGSTTQSAASSFLSALKSKAADKQALSNTAKEAMRKWSANWNGFKRDSAGSSSSVEEAADTGSVHHGNSVLGTKRGTYADIRAAVAGRKDRQGPMDPSDSGSSTPISIPWRGHEGGPSTSYARSVSPTPRDAALASQPASTSPSPQQSPSKPSLLRADSTKVAPSAPRVTTDVQPPEIAREQSGEKQRNTSENKAIVARTPSPAPAPAPIYRQPSQGASMTIPGIHASHRGDVMSLGYAPPPPPTPENKLKPPALESMYKLFKSPTMSGQQSVSPQRPPKDESTSGNNADVTPLSLSSSHSAPSNPTAQPVSKPTPPPLPPRSTSTTASAQPGPVGSKPGTSSEPMETASSASEALKNIASKDDSQRRSLESTGGTPSRRTSLGAKRLSGLNFDDLVAATSELTVEEGDSLSSDSLLTPTPVNKSDVPEFLSQDRQGAPPPGPPPLPPRKAVVQPAG</sequence>
<feature type="compositionally biased region" description="Low complexity" evidence="10">
    <location>
        <begin position="801"/>
        <end position="824"/>
    </location>
</feature>
<dbReference type="AlphaFoldDB" id="A0A4Y7QKJ6"/>
<feature type="compositionally biased region" description="Polar residues" evidence="10">
    <location>
        <begin position="786"/>
        <end position="796"/>
    </location>
</feature>
<keyword evidence="2" id="KW-0813">Transport</keyword>
<feature type="transmembrane region" description="Helical" evidence="11">
    <location>
        <begin position="7"/>
        <end position="31"/>
    </location>
</feature>
<dbReference type="OrthoDB" id="26740at2759"/>
<dbReference type="SMART" id="SM00233">
    <property type="entry name" value="PH"/>
    <property type="match status" value="1"/>
</dbReference>
<feature type="compositionally biased region" description="Polar residues" evidence="10">
    <location>
        <begin position="1040"/>
        <end position="1050"/>
    </location>
</feature>
<evidence type="ECO:0000256" key="6">
    <source>
        <dbReference type="ARBA" id="ARBA00023055"/>
    </source>
</evidence>
<feature type="compositionally biased region" description="Basic and acidic residues" evidence="10">
    <location>
        <begin position="1029"/>
        <end position="1039"/>
    </location>
</feature>
<keyword evidence="7" id="KW-0446">Lipid-binding</keyword>
<dbReference type="PANTHER" id="PTHR13466:SF19">
    <property type="entry name" value="NUCLEUS-VACUOLE JUNCTION PROTEIN 2"/>
    <property type="match status" value="1"/>
</dbReference>
<feature type="coiled-coil region" evidence="9">
    <location>
        <begin position="181"/>
        <end position="225"/>
    </location>
</feature>
<evidence type="ECO:0000256" key="11">
    <source>
        <dbReference type="SAM" id="Phobius"/>
    </source>
</evidence>
<evidence type="ECO:0000256" key="4">
    <source>
        <dbReference type="ARBA" id="ARBA00022824"/>
    </source>
</evidence>
<keyword evidence="3 11" id="KW-0812">Transmembrane</keyword>
<feature type="region of interest" description="Disordered" evidence="10">
    <location>
        <begin position="496"/>
        <end position="519"/>
    </location>
</feature>
<dbReference type="InterPro" id="IPR019411">
    <property type="entry name" value="MMM1_dom"/>
</dbReference>
<evidence type="ECO:0000256" key="3">
    <source>
        <dbReference type="ARBA" id="ARBA00022692"/>
    </source>
</evidence>
<feature type="region of interest" description="Disordered" evidence="10">
    <location>
        <begin position="48"/>
        <end position="67"/>
    </location>
</feature>
<feature type="compositionally biased region" description="Polar residues" evidence="10">
    <location>
        <begin position="617"/>
        <end position="627"/>
    </location>
</feature>
<evidence type="ECO:0000256" key="10">
    <source>
        <dbReference type="SAM" id="MobiDB-lite"/>
    </source>
</evidence>
<evidence type="ECO:0000256" key="5">
    <source>
        <dbReference type="ARBA" id="ARBA00022989"/>
    </source>
</evidence>
<dbReference type="GO" id="GO:0008289">
    <property type="term" value="F:lipid binding"/>
    <property type="evidence" value="ECO:0007669"/>
    <property type="project" value="UniProtKB-KW"/>
</dbReference>
<evidence type="ECO:0000256" key="1">
    <source>
        <dbReference type="ARBA" id="ARBA00004586"/>
    </source>
</evidence>
<proteinExistence type="predicted"/>
<evidence type="ECO:0000256" key="2">
    <source>
        <dbReference type="ARBA" id="ARBA00022448"/>
    </source>
</evidence>
<dbReference type="PANTHER" id="PTHR13466">
    <property type="entry name" value="TEX2 PROTEIN-RELATED"/>
    <property type="match status" value="1"/>
</dbReference>
<feature type="compositionally biased region" description="Basic and acidic residues" evidence="10">
    <location>
        <begin position="847"/>
        <end position="860"/>
    </location>
</feature>
<dbReference type="GO" id="GO:0015914">
    <property type="term" value="P:phospholipid transport"/>
    <property type="evidence" value="ECO:0007669"/>
    <property type="project" value="TreeGrafter"/>
</dbReference>
<dbReference type="Proteomes" id="UP000294933">
    <property type="component" value="Unassembled WGS sequence"/>
</dbReference>
<dbReference type="InterPro" id="IPR001849">
    <property type="entry name" value="PH_domain"/>
</dbReference>
<dbReference type="SUPFAM" id="SSF50729">
    <property type="entry name" value="PH domain-like"/>
    <property type="match status" value="1"/>
</dbReference>
<feature type="compositionally biased region" description="Polar residues" evidence="10">
    <location>
        <begin position="1008"/>
        <end position="1022"/>
    </location>
</feature>
<dbReference type="VEuPathDB" id="FungiDB:BD410DRAFT_818616"/>
<reference evidence="13 14" key="1">
    <citation type="submission" date="2018-06" db="EMBL/GenBank/DDBJ databases">
        <title>A transcriptomic atlas of mushroom development highlights an independent origin of complex multicellularity.</title>
        <authorList>
            <consortium name="DOE Joint Genome Institute"/>
            <person name="Krizsan K."/>
            <person name="Almasi E."/>
            <person name="Merenyi Z."/>
            <person name="Sahu N."/>
            <person name="Viragh M."/>
            <person name="Koszo T."/>
            <person name="Mondo S."/>
            <person name="Kiss B."/>
            <person name="Balint B."/>
            <person name="Kues U."/>
            <person name="Barry K."/>
            <person name="Hegedus J.C."/>
            <person name="Henrissat B."/>
            <person name="Johnson J."/>
            <person name="Lipzen A."/>
            <person name="Ohm R."/>
            <person name="Nagy I."/>
            <person name="Pangilinan J."/>
            <person name="Yan J."/>
            <person name="Xiong Y."/>
            <person name="Grigoriev I.V."/>
            <person name="Hibbett D.S."/>
            <person name="Nagy L.G."/>
        </authorList>
    </citation>
    <scope>NUCLEOTIDE SEQUENCE [LARGE SCALE GENOMIC DNA]</scope>
    <source>
        <strain evidence="13 14">SZMC22713</strain>
    </source>
</reference>
<feature type="compositionally biased region" description="Low complexity" evidence="10">
    <location>
        <begin position="668"/>
        <end position="679"/>
    </location>
</feature>
<feature type="domain" description="SMP-LTD" evidence="12">
    <location>
        <begin position="287"/>
        <end position="478"/>
    </location>
</feature>
<evidence type="ECO:0000256" key="7">
    <source>
        <dbReference type="ARBA" id="ARBA00023121"/>
    </source>
</evidence>
<dbReference type="EMBL" id="ML170158">
    <property type="protein sequence ID" value="TDL28173.1"/>
    <property type="molecule type" value="Genomic_DNA"/>
</dbReference>
<evidence type="ECO:0000313" key="14">
    <source>
        <dbReference type="Proteomes" id="UP000294933"/>
    </source>
</evidence>
<evidence type="ECO:0000256" key="8">
    <source>
        <dbReference type="ARBA" id="ARBA00023136"/>
    </source>
</evidence>
<feature type="compositionally biased region" description="Polar residues" evidence="10">
    <location>
        <begin position="934"/>
        <end position="944"/>
    </location>
</feature>
<feature type="region of interest" description="Disordered" evidence="10">
    <location>
        <begin position="1074"/>
        <end position="1126"/>
    </location>
</feature>
<keyword evidence="14" id="KW-1185">Reference proteome</keyword>
<keyword evidence="9" id="KW-0175">Coiled coil</keyword>
<feature type="compositionally biased region" description="Basic and acidic residues" evidence="10">
    <location>
        <begin position="566"/>
        <end position="593"/>
    </location>
</feature>
<evidence type="ECO:0000259" key="12">
    <source>
        <dbReference type="PROSITE" id="PS51847"/>
    </source>
</evidence>
<comment type="subcellular location">
    <subcellularLocation>
        <location evidence="1">Endoplasmic reticulum membrane</location>
    </subcellularLocation>
</comment>
<dbReference type="GO" id="GO:1990456">
    <property type="term" value="P:mitochondrion-endoplasmic reticulum membrane tethering"/>
    <property type="evidence" value="ECO:0007669"/>
    <property type="project" value="TreeGrafter"/>
</dbReference>
<accession>A0A4Y7QKJ6</accession>
<feature type="compositionally biased region" description="Polar residues" evidence="10">
    <location>
        <begin position="56"/>
        <end position="67"/>
    </location>
</feature>
<keyword evidence="5 11" id="KW-1133">Transmembrane helix</keyword>
<dbReference type="Pfam" id="PF10296">
    <property type="entry name" value="MMM1"/>
    <property type="match status" value="1"/>
</dbReference>
<keyword evidence="6" id="KW-0445">Lipid transport</keyword>
<feature type="compositionally biased region" description="Pro residues" evidence="10">
    <location>
        <begin position="1107"/>
        <end position="1117"/>
    </location>
</feature>
<feature type="region of interest" description="Disordered" evidence="10">
    <location>
        <begin position="553"/>
        <end position="679"/>
    </location>
</feature>
<dbReference type="GO" id="GO:0005789">
    <property type="term" value="C:endoplasmic reticulum membrane"/>
    <property type="evidence" value="ECO:0007669"/>
    <property type="project" value="UniProtKB-SubCell"/>
</dbReference>
<dbReference type="InterPro" id="IPR031468">
    <property type="entry name" value="SMP_LBD"/>
</dbReference>
<dbReference type="PROSITE" id="PS51847">
    <property type="entry name" value="SMP"/>
    <property type="match status" value="1"/>
</dbReference>
<keyword evidence="8 11" id="KW-0472">Membrane</keyword>
<feature type="compositionally biased region" description="Low complexity" evidence="10">
    <location>
        <begin position="634"/>
        <end position="661"/>
    </location>
</feature>
<dbReference type="STRING" id="50990.A0A4Y7QKJ6"/>
<protein>
    <recommendedName>
        <fullName evidence="12">SMP-LTD domain-containing protein</fullName>
    </recommendedName>
</protein>
<feature type="region of interest" description="Disordered" evidence="10">
    <location>
        <begin position="710"/>
        <end position="1060"/>
    </location>
</feature>
<dbReference type="CDD" id="cd21675">
    <property type="entry name" value="SMP_TEX2"/>
    <property type="match status" value="1"/>
</dbReference>
<keyword evidence="4" id="KW-0256">Endoplasmic reticulum</keyword>
<dbReference type="GO" id="GO:0032865">
    <property type="term" value="C:ERMES complex"/>
    <property type="evidence" value="ECO:0007669"/>
    <property type="project" value="TreeGrafter"/>
</dbReference>
<evidence type="ECO:0000313" key="13">
    <source>
        <dbReference type="EMBL" id="TDL28173.1"/>
    </source>
</evidence>
<name>A0A4Y7QKJ6_9AGAM</name>
<feature type="compositionally biased region" description="Low complexity" evidence="10">
    <location>
        <begin position="991"/>
        <end position="1001"/>
    </location>
</feature>